<dbReference type="RefSeq" id="WP_274925016.1">
    <property type="nucleotide sequence ID" value="NZ_JAKELO010000002.1"/>
</dbReference>
<organism evidence="7 8">
    <name type="scientific">Methanogenium marinum</name>
    <dbReference type="NCBI Taxonomy" id="348610"/>
    <lineage>
        <taxon>Archaea</taxon>
        <taxon>Methanobacteriati</taxon>
        <taxon>Methanobacteriota</taxon>
        <taxon>Stenosarchaea group</taxon>
        <taxon>Methanomicrobia</taxon>
        <taxon>Methanomicrobiales</taxon>
        <taxon>Methanomicrobiaceae</taxon>
        <taxon>Methanogenium</taxon>
    </lineage>
</organism>
<dbReference type="PANTHER" id="PTHR34857">
    <property type="entry name" value="SLL0384 PROTEIN"/>
    <property type="match status" value="1"/>
</dbReference>
<keyword evidence="3 6" id="KW-0812">Transmembrane</keyword>
<reference evidence="7" key="1">
    <citation type="submission" date="2022-01" db="EMBL/GenBank/DDBJ databases">
        <title>Draft genome of Methanogenium marinum DSM 15558.</title>
        <authorList>
            <person name="Chen S.-C."/>
            <person name="You Y.-T."/>
        </authorList>
    </citation>
    <scope>NUCLEOTIDE SEQUENCE</scope>
    <source>
        <strain evidence="7">DSM 15558</strain>
    </source>
</reference>
<comment type="subcellular location">
    <subcellularLocation>
        <location evidence="1">Cell membrane</location>
        <topology evidence="1">Multi-pass membrane protein</topology>
    </subcellularLocation>
</comment>
<dbReference type="InterPro" id="IPR051611">
    <property type="entry name" value="ECF_transporter_component"/>
</dbReference>
<keyword evidence="4 6" id="KW-1133">Transmembrane helix</keyword>
<feature type="transmembrane region" description="Helical" evidence="6">
    <location>
        <begin position="158"/>
        <end position="178"/>
    </location>
</feature>
<evidence type="ECO:0000256" key="3">
    <source>
        <dbReference type="ARBA" id="ARBA00022692"/>
    </source>
</evidence>
<dbReference type="EMBL" id="JAKELO010000002">
    <property type="protein sequence ID" value="MDE4908387.1"/>
    <property type="molecule type" value="Genomic_DNA"/>
</dbReference>
<accession>A0A9Q4KT92</accession>
<evidence type="ECO:0000256" key="1">
    <source>
        <dbReference type="ARBA" id="ARBA00004651"/>
    </source>
</evidence>
<feature type="transmembrane region" description="Helical" evidence="6">
    <location>
        <begin position="250"/>
        <end position="271"/>
    </location>
</feature>
<gene>
    <name evidence="7" type="primary">cbiQ</name>
    <name evidence="7" type="ORF">L0665_07150</name>
</gene>
<evidence type="ECO:0000313" key="8">
    <source>
        <dbReference type="Proteomes" id="UP001143747"/>
    </source>
</evidence>
<dbReference type="InterPro" id="IPR003339">
    <property type="entry name" value="ABC/ECF_trnsptr_transmembrane"/>
</dbReference>
<feature type="transmembrane region" description="Helical" evidence="6">
    <location>
        <begin position="75"/>
        <end position="92"/>
    </location>
</feature>
<keyword evidence="5 6" id="KW-0472">Membrane</keyword>
<dbReference type="AlphaFoldDB" id="A0A9Q4KT92"/>
<sequence>MIEHLATIERDAQGTSRVHCLDARVKIIITFAAIISMVAMPYSTAVYPLALCWFALFVVWWSLTDLSPRVFFWRYLMTLPFGLFIIIFQIFFENPYYDVFTPIVTFPFGISIYAQSVEFASILALKFTACIIWVILLSSTTPMEDLLQGARRLGFPSVMALSLGMMIRYLFVFAEMYADINDALAVRHFSAFSRALPYRYRIKILAYTIGTMFLRSYEQGERTYTAMLCRGYGKDTYEHLEKKALTGGEYILIISMIVLFCATFTGVVLFWA</sequence>
<dbReference type="GO" id="GO:0043190">
    <property type="term" value="C:ATP-binding cassette (ABC) transporter complex"/>
    <property type="evidence" value="ECO:0007669"/>
    <property type="project" value="InterPro"/>
</dbReference>
<protein>
    <submittedName>
        <fullName evidence="7">Cobalt ECF transporter T component CbiQ</fullName>
    </submittedName>
</protein>
<evidence type="ECO:0000256" key="2">
    <source>
        <dbReference type="ARBA" id="ARBA00022475"/>
    </source>
</evidence>
<evidence type="ECO:0000256" key="5">
    <source>
        <dbReference type="ARBA" id="ARBA00023136"/>
    </source>
</evidence>
<name>A0A9Q4KT92_9EURY</name>
<feature type="transmembrane region" description="Helical" evidence="6">
    <location>
        <begin position="112"/>
        <end position="137"/>
    </location>
</feature>
<feature type="transmembrane region" description="Helical" evidence="6">
    <location>
        <begin position="45"/>
        <end position="63"/>
    </location>
</feature>
<evidence type="ECO:0000256" key="4">
    <source>
        <dbReference type="ARBA" id="ARBA00022989"/>
    </source>
</evidence>
<evidence type="ECO:0000313" key="7">
    <source>
        <dbReference type="EMBL" id="MDE4908387.1"/>
    </source>
</evidence>
<dbReference type="GO" id="GO:0006824">
    <property type="term" value="P:cobalt ion transport"/>
    <property type="evidence" value="ECO:0007669"/>
    <property type="project" value="InterPro"/>
</dbReference>
<dbReference type="CDD" id="cd16914">
    <property type="entry name" value="EcfT"/>
    <property type="match status" value="1"/>
</dbReference>
<comment type="caution">
    <text evidence="7">The sequence shown here is derived from an EMBL/GenBank/DDBJ whole genome shotgun (WGS) entry which is preliminary data.</text>
</comment>
<proteinExistence type="predicted"/>
<keyword evidence="2" id="KW-1003">Cell membrane</keyword>
<dbReference type="NCBIfam" id="TIGR02454">
    <property type="entry name" value="ECF_T_CbiQ"/>
    <property type="match status" value="1"/>
</dbReference>
<evidence type="ECO:0000256" key="6">
    <source>
        <dbReference type="SAM" id="Phobius"/>
    </source>
</evidence>
<feature type="transmembrane region" description="Helical" evidence="6">
    <location>
        <begin position="21"/>
        <end position="39"/>
    </location>
</feature>
<keyword evidence="8" id="KW-1185">Reference proteome</keyword>
<dbReference type="InterPro" id="IPR012809">
    <property type="entry name" value="ECF_CbiQ"/>
</dbReference>
<dbReference type="PANTHER" id="PTHR34857:SF2">
    <property type="entry name" value="SLL0384 PROTEIN"/>
    <property type="match status" value="1"/>
</dbReference>
<dbReference type="Pfam" id="PF02361">
    <property type="entry name" value="CbiQ"/>
    <property type="match status" value="1"/>
</dbReference>
<dbReference type="Proteomes" id="UP001143747">
    <property type="component" value="Unassembled WGS sequence"/>
</dbReference>